<reference evidence="2" key="1">
    <citation type="submission" date="2023-08" db="EMBL/GenBank/DDBJ databases">
        <title>Identification of viral pathogens in a Physostegia virginiana plant by high-throughput sequencing.</title>
        <authorList>
            <person name="Dong J."/>
            <person name="Fu S."/>
            <person name="Chen Y."/>
            <person name="Cao M."/>
            <person name="Zhou X."/>
            <person name="Wu J."/>
        </authorList>
    </citation>
    <scope>NUCLEOTIDE SEQUENCE</scope>
    <source>
        <strain evidence="2">Beijing</strain>
    </source>
</reference>
<organism evidence="2">
    <name type="scientific">Physostegia virginiana fijivirus</name>
    <dbReference type="NCBI Taxonomy" id="3075966"/>
    <lineage>
        <taxon>Viruses</taxon>
        <taxon>Riboviria</taxon>
        <taxon>Orthornavirae</taxon>
        <taxon>Duplornaviricota</taxon>
        <taxon>Resentoviricetes</taxon>
        <taxon>Reovirales</taxon>
        <taxon>Spinareoviridae</taxon>
        <taxon>Fijivirus</taxon>
    </lineage>
</organism>
<gene>
    <name evidence="2" type="primary">orf1</name>
</gene>
<name>A0AA95Z1V0_9REOV</name>
<dbReference type="EMBL" id="OR378269">
    <property type="protein sequence ID" value="WNH14484.1"/>
    <property type="molecule type" value="Genomic_RNA"/>
</dbReference>
<feature type="region of interest" description="Disordered" evidence="1">
    <location>
        <begin position="870"/>
        <end position="895"/>
    </location>
</feature>
<proteinExistence type="predicted"/>
<accession>A0AA95Z1V0</accession>
<protein>
    <submittedName>
        <fullName evidence="2">Nonstructural protein</fullName>
    </submittedName>
</protein>
<sequence length="895" mass="101059">MEELIKTTVKHSNDIYLLSSDIQPDTTDFLLLVRTDSPSDQSKLLNLINLTKQESKIQSSNVIEATIDSVVSEVVGSMEEIIKLNNQPVSLSDDQDQIQIATKIKGLEKLWVSSSDFKVIDSIIRSKSSTKAISVQKLIGENKSFELFENIQHPFTNVEISLVLTKFVLMLSKGTLDASEMLSMLAAFKSDLNLFVIMFKMLNAIVSESEKLEINIQAETQSCKSGETSLASKLKEANELIQPMNLNTMYLSTDIVKKAKDFTCTIRSHTPNQKLNRVFESTDLKSIGTVLSDAITYFVSKLNLGEKSKNLKVRFVTGVKLNKPEIKVIGVEYYKEQNQLVVSHPLINAIMELDEVKKALETDNPRKLLFDQVMLRKLKMPVPTKFCSVEYYEKLYLPFLLMNRNDNFSVYQYGWCDNGSNTPFIGKVQNKSTCLIFDPIFSTIYPSLFVSLTNKEMVDLNNLPKIDDEVVKFCRSLREHSSNTGNVIKDVSGSLGDVIYEMKKSNVPKSFLELSARFVTNNFMKSELRDSYAKRPKGMSDLEFHLSPKKIYNDFGNLMGELEPETDDVGYTNAYYEVDGSFWVQKDRCGLFLNFPRPKVTTRNFENKEGEAVGLHSICVIQNNDDVIELGKCVYYTGNENRSSADILFLTGETTSLFSPKIVSNNLYVFNDQTYLESFRSCALDKLCCAVHLSESDNLALISLINDYGFEEFVFDFFASSYHQKFESHQYKAQLTRSLLSSGDHLFLKKQIDYTEATNFQTFLSNTRMPKVKTNIGSCVAKRQSDLCSLEGICADTTGNGIIKINDIKNSSDVSGFNREKLECYHSHPCALKLHASGFNHFVGKHKCLICKANYTSLFYKNLCINSHGKKEPKNSTVHRGFASSRGRGAGRGSR</sequence>
<evidence type="ECO:0000256" key="1">
    <source>
        <dbReference type="SAM" id="MobiDB-lite"/>
    </source>
</evidence>
<evidence type="ECO:0000313" key="2">
    <source>
        <dbReference type="EMBL" id="WNH14484.1"/>
    </source>
</evidence>